<keyword evidence="2" id="KW-1185">Reference proteome</keyword>
<name>A0A418PVA2_9BACT</name>
<dbReference type="OrthoDB" id="1492302at2"/>
<reference evidence="1 2" key="1">
    <citation type="submission" date="2018-09" db="EMBL/GenBank/DDBJ databases">
        <authorList>
            <person name="Wang X."/>
            <person name="Du Z."/>
        </authorList>
    </citation>
    <scope>NUCLEOTIDE SEQUENCE [LARGE SCALE GENOMIC DNA]</scope>
    <source>
        <strain evidence="1 2">N3</strain>
    </source>
</reference>
<dbReference type="AlphaFoldDB" id="A0A418PVA2"/>
<sequence>MRRYILIATILISINCFGQSDNLTVEQERLSFIKGKWTVDGSELTYIEICDWIQGNHLQCVSSSKENKADNSISYFSYSKLENAYIYYGLYGSGNSRTLRGQWIDDRFVFEGQRQTGDNLTKWRVTMKPNNGKIDFLEERSVDNGEWKESARFQYKPAPEQNN</sequence>
<evidence type="ECO:0000313" key="1">
    <source>
        <dbReference type="EMBL" id="RIW17406.1"/>
    </source>
</evidence>
<protein>
    <recommendedName>
        <fullName evidence="3">DUF1579 domain-containing protein</fullName>
    </recommendedName>
</protein>
<gene>
    <name evidence="1" type="ORF">D0X99_06670</name>
</gene>
<dbReference type="EMBL" id="QXML01000002">
    <property type="protein sequence ID" value="RIW17406.1"/>
    <property type="molecule type" value="Genomic_DNA"/>
</dbReference>
<dbReference type="RefSeq" id="WP_119476843.1">
    <property type="nucleotide sequence ID" value="NZ_QXML01000002.1"/>
</dbReference>
<dbReference type="Proteomes" id="UP000283522">
    <property type="component" value="Unassembled WGS sequence"/>
</dbReference>
<organism evidence="1 2">
    <name type="scientific">Algoriphagus lacus</name>
    <dbReference type="NCBI Taxonomy" id="2056311"/>
    <lineage>
        <taxon>Bacteria</taxon>
        <taxon>Pseudomonadati</taxon>
        <taxon>Bacteroidota</taxon>
        <taxon>Cytophagia</taxon>
        <taxon>Cytophagales</taxon>
        <taxon>Cyclobacteriaceae</taxon>
        <taxon>Algoriphagus</taxon>
    </lineage>
</organism>
<comment type="caution">
    <text evidence="1">The sequence shown here is derived from an EMBL/GenBank/DDBJ whole genome shotgun (WGS) entry which is preliminary data.</text>
</comment>
<evidence type="ECO:0008006" key="3">
    <source>
        <dbReference type="Google" id="ProtNLM"/>
    </source>
</evidence>
<evidence type="ECO:0000313" key="2">
    <source>
        <dbReference type="Proteomes" id="UP000283522"/>
    </source>
</evidence>
<proteinExistence type="predicted"/>
<accession>A0A418PVA2</accession>